<dbReference type="Proteomes" id="UP000000771">
    <property type="component" value="Chromosome"/>
</dbReference>
<protein>
    <recommendedName>
        <fullName evidence="1">CinA-like protein</fullName>
    </recommendedName>
</protein>
<dbReference type="InterPro" id="IPR008135">
    <property type="entry name" value="Competence-induced_CinA"/>
</dbReference>
<dbReference type="STRING" id="525909.Afer_0652"/>
<comment type="similarity">
    <text evidence="1">Belongs to the CinA family.</text>
</comment>
<dbReference type="Gene3D" id="3.40.980.10">
    <property type="entry name" value="MoaB/Mog-like domain"/>
    <property type="match status" value="1"/>
</dbReference>
<organism evidence="3 4">
    <name type="scientific">Acidimicrobium ferrooxidans (strain DSM 10331 / JCM 15462 / NBRC 103882 / ICP)</name>
    <dbReference type="NCBI Taxonomy" id="525909"/>
    <lineage>
        <taxon>Bacteria</taxon>
        <taxon>Bacillati</taxon>
        <taxon>Actinomycetota</taxon>
        <taxon>Acidimicrobiia</taxon>
        <taxon>Acidimicrobiales</taxon>
        <taxon>Acidimicrobiaceae</taxon>
        <taxon>Acidimicrobium</taxon>
    </lineage>
</organism>
<dbReference type="AlphaFoldDB" id="C7LXZ8"/>
<dbReference type="eggNOG" id="COG1058">
    <property type="taxonomic scope" value="Bacteria"/>
</dbReference>
<dbReference type="InterPro" id="IPR036425">
    <property type="entry name" value="MoaB/Mog-like_dom_sf"/>
</dbReference>
<evidence type="ECO:0000313" key="3">
    <source>
        <dbReference type="EMBL" id="ACU53606.1"/>
    </source>
</evidence>
<proteinExistence type="inferred from homology"/>
<dbReference type="HOGENOM" id="CLU_030805_9_3_11"/>
<dbReference type="Pfam" id="PF00994">
    <property type="entry name" value="MoCF_biosynth"/>
    <property type="match status" value="1"/>
</dbReference>
<dbReference type="InterPro" id="IPR008136">
    <property type="entry name" value="CinA_C"/>
</dbReference>
<reference evidence="3 4" key="1">
    <citation type="journal article" date="2009" name="Stand. Genomic Sci.">
        <title>Complete genome sequence of Acidimicrobium ferrooxidans type strain (ICP).</title>
        <authorList>
            <person name="Clum A."/>
            <person name="Nolan M."/>
            <person name="Lang E."/>
            <person name="Glavina Del Rio T."/>
            <person name="Tice H."/>
            <person name="Copeland A."/>
            <person name="Cheng J.F."/>
            <person name="Lucas S."/>
            <person name="Chen F."/>
            <person name="Bruce D."/>
            <person name="Goodwin L."/>
            <person name="Pitluck S."/>
            <person name="Ivanova N."/>
            <person name="Mavrommatis K."/>
            <person name="Mikhailova N."/>
            <person name="Pati A."/>
            <person name="Chen A."/>
            <person name="Palaniappan K."/>
            <person name="Goker M."/>
            <person name="Spring S."/>
            <person name="Land M."/>
            <person name="Hauser L."/>
            <person name="Chang Y.J."/>
            <person name="Jeffries C.C."/>
            <person name="Chain P."/>
            <person name="Bristow J."/>
            <person name="Eisen J.A."/>
            <person name="Markowitz V."/>
            <person name="Hugenholtz P."/>
            <person name="Kyrpides N.C."/>
            <person name="Klenk H.P."/>
            <person name="Lapidus A."/>
        </authorList>
    </citation>
    <scope>NUCLEOTIDE SEQUENCE [LARGE SCALE GENOMIC DNA]</scope>
    <source>
        <strain evidence="4">DSM 10331 / JCM 15462 / NBRC 103882 / ICP</strain>
    </source>
</reference>
<dbReference type="InterPro" id="IPR050101">
    <property type="entry name" value="CinA"/>
</dbReference>
<dbReference type="NCBIfam" id="NF001813">
    <property type="entry name" value="PRK00549.1"/>
    <property type="match status" value="1"/>
</dbReference>
<evidence type="ECO:0000256" key="1">
    <source>
        <dbReference type="HAMAP-Rule" id="MF_00226"/>
    </source>
</evidence>
<dbReference type="Gene3D" id="3.90.950.20">
    <property type="entry name" value="CinA-like"/>
    <property type="match status" value="1"/>
</dbReference>
<evidence type="ECO:0000259" key="2">
    <source>
        <dbReference type="SMART" id="SM00852"/>
    </source>
</evidence>
<dbReference type="EMBL" id="CP001631">
    <property type="protein sequence ID" value="ACU53606.1"/>
    <property type="molecule type" value="Genomic_DNA"/>
</dbReference>
<dbReference type="SUPFAM" id="SSF142433">
    <property type="entry name" value="CinA-like"/>
    <property type="match status" value="1"/>
</dbReference>
<dbReference type="eggNOG" id="COG1546">
    <property type="taxonomic scope" value="Bacteria"/>
</dbReference>
<dbReference type="NCBIfam" id="TIGR00199">
    <property type="entry name" value="PncC_domain"/>
    <property type="match status" value="1"/>
</dbReference>
<dbReference type="Pfam" id="PF18146">
    <property type="entry name" value="CinA_KH"/>
    <property type="match status" value="1"/>
</dbReference>
<dbReference type="RefSeq" id="WP_015798101.1">
    <property type="nucleotide sequence ID" value="NC_013124.1"/>
</dbReference>
<evidence type="ECO:0000313" key="4">
    <source>
        <dbReference type="Proteomes" id="UP000000771"/>
    </source>
</evidence>
<dbReference type="InterPro" id="IPR036653">
    <property type="entry name" value="CinA-like_C"/>
</dbReference>
<dbReference type="SMART" id="SM00852">
    <property type="entry name" value="MoCF_biosynth"/>
    <property type="match status" value="1"/>
</dbReference>
<dbReference type="HAMAP" id="MF_00226_B">
    <property type="entry name" value="CinA_B"/>
    <property type="match status" value="1"/>
</dbReference>
<dbReference type="NCBIfam" id="TIGR00200">
    <property type="entry name" value="cinA_nterm"/>
    <property type="match status" value="1"/>
</dbReference>
<gene>
    <name evidence="3" type="ordered locus">Afer_0652</name>
</gene>
<accession>C7LXZ8</accession>
<sequence length="420" mass="44075">MDVCIVSIGTELLLGQITDTNARLLAERLASAGHTSRLRVTVGDNHAQIVWALAEGLARADAVITTGGLGPTQDDITREAVAAVAGVPLERDERVAARIEAIFRDRGRPMPENNYRQALVPRGAQVIEQRKGTAPGLVVPVGSKLIACVPGVPYEAEDMVDEVLAAFAAHDPSPGVLASRVLRTWGLGESRLAELVAPRFDALWGTPTTLAFLASGIEGIKVRITTRGSDPDGVRATLDAEERTLRAILGDYVFGVDDDSLERVVARAVTGRQARVAVAESLTGGMLASRLVSVPGASAWFRGGVVAYDSAIKHEVLGVRAERVVSEAAAVEMALGAARVLGADIGVATTGVAGPDPLEGEPPGTVWIGVAIGQRAAARQVRLLGDRERVRTYAVASALDLVRLTLEGSPRGLSLEEHSA</sequence>
<name>C7LXZ8_ACIFD</name>
<dbReference type="Gene3D" id="3.30.70.2860">
    <property type="match status" value="1"/>
</dbReference>
<dbReference type="InterPro" id="IPR001453">
    <property type="entry name" value="MoaB/Mog_dom"/>
</dbReference>
<dbReference type="PIRSF" id="PIRSF006728">
    <property type="entry name" value="CinA"/>
    <property type="match status" value="1"/>
</dbReference>
<dbReference type="Pfam" id="PF02464">
    <property type="entry name" value="CinA"/>
    <property type="match status" value="1"/>
</dbReference>
<feature type="domain" description="MoaB/Mog" evidence="2">
    <location>
        <begin position="4"/>
        <end position="171"/>
    </location>
</feature>
<dbReference type="CDD" id="cd00885">
    <property type="entry name" value="cinA"/>
    <property type="match status" value="1"/>
</dbReference>
<dbReference type="KEGG" id="afo:Afer_0652"/>
<dbReference type="InterPro" id="IPR041424">
    <property type="entry name" value="CinA_KH"/>
</dbReference>
<dbReference type="SUPFAM" id="SSF53218">
    <property type="entry name" value="Molybdenum cofactor biosynthesis proteins"/>
    <property type="match status" value="1"/>
</dbReference>
<dbReference type="PANTHER" id="PTHR13939:SF0">
    <property type="entry name" value="NMN AMIDOHYDROLASE-LIKE PROTEIN YFAY"/>
    <property type="match status" value="1"/>
</dbReference>
<keyword evidence="4" id="KW-1185">Reference proteome</keyword>
<dbReference type="PANTHER" id="PTHR13939">
    <property type="entry name" value="NICOTINAMIDE-NUCLEOTIDE AMIDOHYDROLASE PNCC"/>
    <property type="match status" value="1"/>
</dbReference>
<dbReference type="NCBIfam" id="TIGR00177">
    <property type="entry name" value="molyb_syn"/>
    <property type="match status" value="1"/>
</dbReference>